<dbReference type="InterPro" id="IPR013763">
    <property type="entry name" value="Cyclin-like_dom"/>
</dbReference>
<evidence type="ECO:0000256" key="4">
    <source>
        <dbReference type="ARBA" id="ARBA00023163"/>
    </source>
</evidence>
<accession>A0A654M1H4</accession>
<dbReference type="EMBL" id="CP012850">
    <property type="protein sequence ID" value="ALI36526.1"/>
    <property type="molecule type" value="Genomic_DNA"/>
</dbReference>
<keyword evidence="5" id="KW-0863">Zinc-finger</keyword>
<dbReference type="Pfam" id="PF00382">
    <property type="entry name" value="TFIIB"/>
    <property type="match status" value="2"/>
</dbReference>
<sequence length="353" mass="39659">MVSNDVDLVNECPECHANLVQDAVKGEFVCSICGYVVEENLVYQGPDAYVSDPGQKSNTLRASGVNSIAYHDYGLHTEIDNQCKDYSGRHFNDDIRKSVVNLRKWNNIIRISNSKDRRLSNVLSKINEICSLMSFPKVVCETAALIYRNYENRNDTKGKSSASMAAAAIYYACKICKILRSLNEIVHHNGNTEDTSENLKLASKYYRSMVLICENDDTSMVIQGQNKITDFLRHDPKTGNKNKQSFTIINMQSININQYISKLANTAKFDVKIERLAIEIAKKTENHLLSDGKSPNGIAAAYLYLASVLLGINILQMDISRLAGVTEVTIRNRCKDILTCFRITLKVKPILKI</sequence>
<dbReference type="PANTHER" id="PTHR11618">
    <property type="entry name" value="TRANSCRIPTION INITIATION FACTOR IIB-RELATED"/>
    <property type="match status" value="1"/>
</dbReference>
<dbReference type="SUPFAM" id="SSF47954">
    <property type="entry name" value="Cyclin-like"/>
    <property type="match status" value="2"/>
</dbReference>
<reference evidence="8" key="1">
    <citation type="submission" date="2015-10" db="EMBL/GenBank/DDBJ databases">
        <title>Niche specialization of a soil ammonia-oxidizing archaeon, Candidatus Nitrosocosmicus oleophilus.</title>
        <authorList>
            <person name="Jung M.-Y."/>
            <person name="Rhee S.-K."/>
        </authorList>
    </citation>
    <scope>NUCLEOTIDE SEQUENCE [LARGE SCALE GENOMIC DNA]</scope>
    <source>
        <strain evidence="8">MY3</strain>
    </source>
</reference>
<name>A0A654M1H4_9ARCH</name>
<evidence type="ECO:0000313" key="7">
    <source>
        <dbReference type="EMBL" id="ALI36526.1"/>
    </source>
</evidence>
<keyword evidence="8" id="KW-1185">Reference proteome</keyword>
<keyword evidence="3" id="KW-0805">Transcription regulation</keyword>
<protein>
    <submittedName>
        <fullName evidence="7">Transcription initiation factor IIB</fullName>
    </submittedName>
</protein>
<dbReference type="InterPro" id="IPR013137">
    <property type="entry name" value="Znf_TFIIB"/>
</dbReference>
<dbReference type="OrthoDB" id="7429at2157"/>
<dbReference type="GO" id="GO:0008270">
    <property type="term" value="F:zinc ion binding"/>
    <property type="evidence" value="ECO:0007669"/>
    <property type="project" value="UniProtKB-KW"/>
</dbReference>
<dbReference type="Pfam" id="PF08271">
    <property type="entry name" value="Zn_Ribbon_TF"/>
    <property type="match status" value="1"/>
</dbReference>
<evidence type="ECO:0000256" key="5">
    <source>
        <dbReference type="PROSITE-ProRule" id="PRU00469"/>
    </source>
</evidence>
<keyword evidence="4" id="KW-0804">Transcription</keyword>
<evidence type="ECO:0000256" key="1">
    <source>
        <dbReference type="ARBA" id="ARBA00010857"/>
    </source>
</evidence>
<evidence type="ECO:0000313" key="8">
    <source>
        <dbReference type="Proteomes" id="UP000058925"/>
    </source>
</evidence>
<dbReference type="PRINTS" id="PR00685">
    <property type="entry name" value="TIFACTORIIB"/>
</dbReference>
<dbReference type="RefSeq" id="WP_196815771.1">
    <property type="nucleotide sequence ID" value="NZ_CP012850.1"/>
</dbReference>
<dbReference type="GeneID" id="60422281"/>
<dbReference type="InterPro" id="IPR013150">
    <property type="entry name" value="TFIIB_cyclin"/>
</dbReference>
<gene>
    <name evidence="7" type="ORF">NMY3_02329</name>
</gene>
<keyword evidence="5" id="KW-0862">Zinc</keyword>
<evidence type="ECO:0000259" key="6">
    <source>
        <dbReference type="PROSITE" id="PS51134"/>
    </source>
</evidence>
<keyword evidence="2" id="KW-0677">Repeat</keyword>
<dbReference type="InterPro" id="IPR036915">
    <property type="entry name" value="Cyclin-like_sf"/>
</dbReference>
<evidence type="ECO:0000256" key="3">
    <source>
        <dbReference type="ARBA" id="ARBA00023015"/>
    </source>
</evidence>
<dbReference type="GO" id="GO:0097550">
    <property type="term" value="C:transcription preinitiation complex"/>
    <property type="evidence" value="ECO:0007669"/>
    <property type="project" value="TreeGrafter"/>
</dbReference>
<dbReference type="InterPro" id="IPR000812">
    <property type="entry name" value="TFIIB"/>
</dbReference>
<dbReference type="Proteomes" id="UP000058925">
    <property type="component" value="Chromosome"/>
</dbReference>
<feature type="domain" description="TFIIB-type" evidence="6">
    <location>
        <begin position="8"/>
        <end position="38"/>
    </location>
</feature>
<dbReference type="PANTHER" id="PTHR11618:SF13">
    <property type="entry name" value="TRANSCRIPTION INITIATION FACTOR IIB"/>
    <property type="match status" value="1"/>
</dbReference>
<dbReference type="PROSITE" id="PS51134">
    <property type="entry name" value="ZF_TFIIB"/>
    <property type="match status" value="1"/>
</dbReference>
<dbReference type="GO" id="GO:0017025">
    <property type="term" value="F:TBP-class protein binding"/>
    <property type="evidence" value="ECO:0007669"/>
    <property type="project" value="InterPro"/>
</dbReference>
<dbReference type="SMART" id="SM00385">
    <property type="entry name" value="CYCLIN"/>
    <property type="match status" value="2"/>
</dbReference>
<proteinExistence type="inferred from homology"/>
<dbReference type="Gene3D" id="1.10.472.170">
    <property type="match status" value="1"/>
</dbReference>
<comment type="similarity">
    <text evidence="1">Belongs to the TFIIB family.</text>
</comment>
<organism evidence="7 8">
    <name type="scientific">Candidatus Nitrosocosmicus oleophilus</name>
    <dbReference type="NCBI Taxonomy" id="1353260"/>
    <lineage>
        <taxon>Archaea</taxon>
        <taxon>Nitrososphaerota</taxon>
        <taxon>Nitrososphaeria</taxon>
        <taxon>Nitrososphaerales</taxon>
        <taxon>Nitrososphaeraceae</taxon>
        <taxon>Candidatus Nitrosocosmicus</taxon>
    </lineage>
</organism>
<dbReference type="GO" id="GO:0070897">
    <property type="term" value="P:transcription preinitiation complex assembly"/>
    <property type="evidence" value="ECO:0007669"/>
    <property type="project" value="InterPro"/>
</dbReference>
<dbReference type="Gene3D" id="1.10.472.10">
    <property type="entry name" value="Cyclin-like"/>
    <property type="match status" value="1"/>
</dbReference>
<evidence type="ECO:0000256" key="2">
    <source>
        <dbReference type="ARBA" id="ARBA00022737"/>
    </source>
</evidence>
<dbReference type="KEGG" id="taa:NMY3_02329"/>
<keyword evidence="5" id="KW-0479">Metal-binding</keyword>
<dbReference type="SUPFAM" id="SSF57783">
    <property type="entry name" value="Zinc beta-ribbon"/>
    <property type="match status" value="1"/>
</dbReference>
<dbReference type="AlphaFoldDB" id="A0A654M1H4"/>